<proteinExistence type="inferred from homology"/>
<keyword evidence="9" id="KW-1185">Reference proteome</keyword>
<dbReference type="HOGENOM" id="CLU_025574_0_2_7"/>
<name>C8X294_DESRD</name>
<evidence type="ECO:0000313" key="9">
    <source>
        <dbReference type="Proteomes" id="UP000001052"/>
    </source>
</evidence>
<feature type="site" description="Important for catalytic activity" evidence="7">
    <location>
        <position position="219"/>
    </location>
</feature>
<keyword evidence="7" id="KW-0997">Cell inner membrane</keyword>
<dbReference type="STRING" id="485915.Dret_1129"/>
<evidence type="ECO:0000256" key="6">
    <source>
        <dbReference type="ARBA" id="ARBA00023316"/>
    </source>
</evidence>
<evidence type="ECO:0000256" key="4">
    <source>
        <dbReference type="ARBA" id="ARBA00023136"/>
    </source>
</evidence>
<dbReference type="EMBL" id="CP001734">
    <property type="protein sequence ID" value="ACV68417.1"/>
    <property type="molecule type" value="Genomic_DNA"/>
</dbReference>
<dbReference type="Proteomes" id="UP000001052">
    <property type="component" value="Chromosome"/>
</dbReference>
<dbReference type="Gene3D" id="3.30.160.60">
    <property type="entry name" value="Classic Zinc Finger"/>
    <property type="match status" value="1"/>
</dbReference>
<dbReference type="KEGG" id="drt:Dret_1129"/>
<dbReference type="GO" id="GO:0009252">
    <property type="term" value="P:peptidoglycan biosynthetic process"/>
    <property type="evidence" value="ECO:0007669"/>
    <property type="project" value="UniProtKB-UniRule"/>
</dbReference>
<dbReference type="CDD" id="cd08010">
    <property type="entry name" value="MltG_like"/>
    <property type="match status" value="1"/>
</dbReference>
<evidence type="ECO:0000256" key="1">
    <source>
        <dbReference type="ARBA" id="ARBA00022475"/>
    </source>
</evidence>
<dbReference type="GO" id="GO:0071555">
    <property type="term" value="P:cell wall organization"/>
    <property type="evidence" value="ECO:0007669"/>
    <property type="project" value="UniProtKB-KW"/>
</dbReference>
<keyword evidence="2 7" id="KW-0812">Transmembrane</keyword>
<sequence length="336" mass="37701">MTYSKFLAGLVIFSAFGFLLWAGGYAYMSTPMTQPGRAIEVTINPGWNFARISQLLEDQGVIDAAWKFRLLARVKQKTGSVQAGEFRLHSGWSPEKILQTLVSGRAILYTFSIPEGLPWWEVATNAGETPLTTRERFAAALADKAFLDSWDIPTDHAEGFLFPETYFLPRPGGNDPYPLLRAMFRQFWDVAKNQLWPEGLPDSAEIVRTVTLASLVEKETALPEERARVAGVFANRLERGMRLQCDPTVIYGIGPEFDGNLRRSDLQNATNPYNTYRHAGLPPGPICSPGLGALQATLHPEDHEYLYFVATQNGGHHFSRTLREHNRAVRRYQLGQ</sequence>
<dbReference type="EC" id="4.2.2.29" evidence="7"/>
<keyword evidence="6 7" id="KW-0961">Cell wall biogenesis/degradation</keyword>
<dbReference type="Pfam" id="PF02618">
    <property type="entry name" value="YceG"/>
    <property type="match status" value="1"/>
</dbReference>
<evidence type="ECO:0000256" key="3">
    <source>
        <dbReference type="ARBA" id="ARBA00022989"/>
    </source>
</evidence>
<dbReference type="InterPro" id="IPR003770">
    <property type="entry name" value="MLTG-like"/>
</dbReference>
<dbReference type="HAMAP" id="MF_02065">
    <property type="entry name" value="MltG"/>
    <property type="match status" value="1"/>
</dbReference>
<dbReference type="RefSeq" id="WP_015751568.1">
    <property type="nucleotide sequence ID" value="NC_013223.1"/>
</dbReference>
<comment type="similarity">
    <text evidence="7">Belongs to the transglycosylase MltG family.</text>
</comment>
<dbReference type="PANTHER" id="PTHR30518">
    <property type="entry name" value="ENDOLYTIC MUREIN TRANSGLYCOSYLASE"/>
    <property type="match status" value="1"/>
</dbReference>
<keyword evidence="1 7" id="KW-1003">Cell membrane</keyword>
<keyword evidence="5 7" id="KW-0456">Lyase</keyword>
<reference evidence="8 9" key="2">
    <citation type="journal article" date="2010" name="Stand. Genomic Sci.">
        <title>Complete genome sequence of Desulfohalobium retbaense type strain (HR(100)).</title>
        <authorList>
            <person name="Spring S."/>
            <person name="Nolan M."/>
            <person name="Lapidus A."/>
            <person name="Glavina Del Rio T."/>
            <person name="Copeland A."/>
            <person name="Tice H."/>
            <person name="Cheng J.F."/>
            <person name="Lucas S."/>
            <person name="Land M."/>
            <person name="Chen F."/>
            <person name="Bruce D."/>
            <person name="Goodwin L."/>
            <person name="Pitluck S."/>
            <person name="Ivanova N."/>
            <person name="Mavromatis K."/>
            <person name="Mikhailova N."/>
            <person name="Pati A."/>
            <person name="Chen A."/>
            <person name="Palaniappan K."/>
            <person name="Hauser L."/>
            <person name="Chang Y.J."/>
            <person name="Jeffries C.D."/>
            <person name="Munk C."/>
            <person name="Kiss H."/>
            <person name="Chain P."/>
            <person name="Han C."/>
            <person name="Brettin T."/>
            <person name="Detter J.C."/>
            <person name="Schuler E."/>
            <person name="Goker M."/>
            <person name="Rohde M."/>
            <person name="Bristow J."/>
            <person name="Eisen J.A."/>
            <person name="Markowitz V."/>
            <person name="Hugenholtz P."/>
            <person name="Kyrpides N.C."/>
            <person name="Klenk H.P."/>
        </authorList>
    </citation>
    <scope>NUCLEOTIDE SEQUENCE [LARGE SCALE GENOMIC DNA]</scope>
    <source>
        <strain evidence="8 9">DSM 5692</strain>
    </source>
</reference>
<keyword evidence="3 7" id="KW-1133">Transmembrane helix</keyword>
<gene>
    <name evidence="7" type="primary">mltG</name>
    <name evidence="8" type="ordered locus">Dret_1129</name>
</gene>
<dbReference type="GO" id="GO:0005886">
    <property type="term" value="C:plasma membrane"/>
    <property type="evidence" value="ECO:0007669"/>
    <property type="project" value="UniProtKB-UniRule"/>
</dbReference>
<dbReference type="NCBIfam" id="TIGR00247">
    <property type="entry name" value="endolytic transglycosylase MltG"/>
    <property type="match status" value="1"/>
</dbReference>
<dbReference type="AlphaFoldDB" id="C8X294"/>
<dbReference type="GO" id="GO:0008932">
    <property type="term" value="F:lytic endotransglycosylase activity"/>
    <property type="evidence" value="ECO:0007669"/>
    <property type="project" value="UniProtKB-UniRule"/>
</dbReference>
<evidence type="ECO:0000256" key="2">
    <source>
        <dbReference type="ARBA" id="ARBA00022692"/>
    </source>
</evidence>
<reference evidence="9" key="1">
    <citation type="submission" date="2009-09" db="EMBL/GenBank/DDBJ databases">
        <title>The complete chromosome of Desulfohalobium retbaense DSM 5692.</title>
        <authorList>
            <consortium name="US DOE Joint Genome Institute (JGI-PGF)"/>
            <person name="Lucas S."/>
            <person name="Copeland A."/>
            <person name="Lapidus A."/>
            <person name="Glavina del Rio T."/>
            <person name="Dalin E."/>
            <person name="Tice H."/>
            <person name="Bruce D."/>
            <person name="Goodwin L."/>
            <person name="Pitluck S."/>
            <person name="Kyrpides N."/>
            <person name="Mavromatis K."/>
            <person name="Ivanova N."/>
            <person name="Mikhailova N."/>
            <person name="Munk A.C."/>
            <person name="Brettin T."/>
            <person name="Detter J.C."/>
            <person name="Han C."/>
            <person name="Tapia R."/>
            <person name="Larimer F."/>
            <person name="Land M."/>
            <person name="Hauser L."/>
            <person name="Markowitz V."/>
            <person name="Cheng J.-F."/>
            <person name="Hugenholtz P."/>
            <person name="Woyke T."/>
            <person name="Wu D."/>
            <person name="Spring S."/>
            <person name="Klenk H.-P."/>
            <person name="Eisen J.A."/>
        </authorList>
    </citation>
    <scope>NUCLEOTIDE SEQUENCE [LARGE SCALE GENOMIC DNA]</scope>
    <source>
        <strain evidence="9">DSM 5692</strain>
    </source>
</reference>
<comment type="function">
    <text evidence="7">Functions as a peptidoglycan terminase that cleaves nascent peptidoglycan strands endolytically to terminate their elongation.</text>
</comment>
<dbReference type="Gene3D" id="3.30.1490.480">
    <property type="entry name" value="Endolytic murein transglycosylase"/>
    <property type="match status" value="1"/>
</dbReference>
<organism evidence="8 9">
    <name type="scientific">Desulfohalobium retbaense (strain ATCC 49708 / DSM 5692 / JCM 16813 / HR100)</name>
    <dbReference type="NCBI Taxonomy" id="485915"/>
    <lineage>
        <taxon>Bacteria</taxon>
        <taxon>Pseudomonadati</taxon>
        <taxon>Thermodesulfobacteriota</taxon>
        <taxon>Desulfovibrionia</taxon>
        <taxon>Desulfovibrionales</taxon>
        <taxon>Desulfohalobiaceae</taxon>
        <taxon>Desulfohalobium</taxon>
    </lineage>
</organism>
<evidence type="ECO:0000313" key="8">
    <source>
        <dbReference type="EMBL" id="ACV68417.1"/>
    </source>
</evidence>
<protein>
    <recommendedName>
        <fullName evidence="7">Endolytic murein transglycosylase</fullName>
        <ecNumber evidence="7">4.2.2.29</ecNumber>
    </recommendedName>
    <alternativeName>
        <fullName evidence="7">Peptidoglycan lytic transglycosylase</fullName>
    </alternativeName>
    <alternativeName>
        <fullName evidence="7">Peptidoglycan polymerization terminase</fullName>
    </alternativeName>
</protein>
<dbReference type="eggNOG" id="COG1559">
    <property type="taxonomic scope" value="Bacteria"/>
</dbReference>
<dbReference type="OrthoDB" id="9814591at2"/>
<evidence type="ECO:0000256" key="7">
    <source>
        <dbReference type="HAMAP-Rule" id="MF_02065"/>
    </source>
</evidence>
<dbReference type="PANTHER" id="PTHR30518:SF2">
    <property type="entry name" value="ENDOLYTIC MUREIN TRANSGLYCOSYLASE"/>
    <property type="match status" value="1"/>
</dbReference>
<evidence type="ECO:0000256" key="5">
    <source>
        <dbReference type="ARBA" id="ARBA00023239"/>
    </source>
</evidence>
<keyword evidence="4 7" id="KW-0472">Membrane</keyword>
<comment type="catalytic activity">
    <reaction evidence="7">
        <text>a peptidoglycan chain = a peptidoglycan chain with N-acetyl-1,6-anhydromuramyl-[peptide] at the reducing end + a peptidoglycan chain with N-acetylglucosamine at the non-reducing end.</text>
        <dbReference type="EC" id="4.2.2.29"/>
    </reaction>
</comment>
<accession>C8X294</accession>